<sequence length="69" mass="8410">MNTIYAEYNMYHNSIDIYTIFIVSGTIVFKLHNIIRRIQSIQKSIRRAVFPFHWDTDKRRVDILPTFQY</sequence>
<proteinExistence type="predicted"/>
<protein>
    <submittedName>
        <fullName evidence="2">Uncharacterized protein</fullName>
    </submittedName>
</protein>
<dbReference type="AlphaFoldDB" id="A0A173VS56"/>
<name>A0A173VS56_9FIRM</name>
<evidence type="ECO:0000256" key="1">
    <source>
        <dbReference type="SAM" id="Phobius"/>
    </source>
</evidence>
<accession>A0A173VS56</accession>
<evidence type="ECO:0000313" key="2">
    <source>
        <dbReference type="EMBL" id="CUN29993.1"/>
    </source>
</evidence>
<organism evidence="2 3">
    <name type="scientific">Agathobacter rectalis</name>
    <dbReference type="NCBI Taxonomy" id="39491"/>
    <lineage>
        <taxon>Bacteria</taxon>
        <taxon>Bacillati</taxon>
        <taxon>Bacillota</taxon>
        <taxon>Clostridia</taxon>
        <taxon>Lachnospirales</taxon>
        <taxon>Lachnospiraceae</taxon>
        <taxon>Agathobacter</taxon>
    </lineage>
</organism>
<dbReference type="Proteomes" id="UP000095673">
    <property type="component" value="Unassembled WGS sequence"/>
</dbReference>
<keyword evidence="1" id="KW-0472">Membrane</keyword>
<reference evidence="2 3" key="1">
    <citation type="submission" date="2015-09" db="EMBL/GenBank/DDBJ databases">
        <authorList>
            <consortium name="Pathogen Informatics"/>
        </authorList>
    </citation>
    <scope>NUCLEOTIDE SEQUENCE [LARGE SCALE GENOMIC DNA]</scope>
    <source>
        <strain evidence="2 3">2789STDY5834968</strain>
    </source>
</reference>
<keyword evidence="1" id="KW-0812">Transmembrane</keyword>
<keyword evidence="1" id="KW-1133">Transmembrane helix</keyword>
<evidence type="ECO:0000313" key="3">
    <source>
        <dbReference type="Proteomes" id="UP000095673"/>
    </source>
</evidence>
<dbReference type="EMBL" id="CYXM01000031">
    <property type="protein sequence ID" value="CUN29993.1"/>
    <property type="molecule type" value="Genomic_DNA"/>
</dbReference>
<feature type="transmembrane region" description="Helical" evidence="1">
    <location>
        <begin position="17"/>
        <end position="35"/>
    </location>
</feature>
<gene>
    <name evidence="2" type="ORF">ERS852580_03485</name>
</gene>